<feature type="domain" description="Helix-turn-helix" evidence="1">
    <location>
        <begin position="38"/>
        <end position="87"/>
    </location>
</feature>
<protein>
    <submittedName>
        <fullName evidence="2">Helix-turn-helix domain-containing protein</fullName>
    </submittedName>
</protein>
<dbReference type="InterPro" id="IPR009061">
    <property type="entry name" value="DNA-bd_dom_put_sf"/>
</dbReference>
<proteinExistence type="predicted"/>
<gene>
    <name evidence="2" type="ORF">SAMN05660206_106166</name>
</gene>
<dbReference type="SUPFAM" id="SSF46955">
    <property type="entry name" value="Putative DNA-binding domain"/>
    <property type="match status" value="1"/>
</dbReference>
<name>A0A1I6TIE4_9SPHI</name>
<dbReference type="InterPro" id="IPR041657">
    <property type="entry name" value="HTH_17"/>
</dbReference>
<sequence length="99" mass="11601">MKRKINQLIETVATMKDLLEQISAVLVPTDTPVQQHALMTAKEVQHLFGIVHSTYYRWIERGYLKPIILGGKHYYQAKDIYLLLEKRKYRERGGMEQAP</sequence>
<accession>A0A1I6TIE4</accession>
<keyword evidence="3" id="KW-1185">Reference proteome</keyword>
<dbReference type="AlphaFoldDB" id="A0A1I6TIE4"/>
<evidence type="ECO:0000313" key="3">
    <source>
        <dbReference type="Proteomes" id="UP000198785"/>
    </source>
</evidence>
<evidence type="ECO:0000313" key="2">
    <source>
        <dbReference type="EMBL" id="SFS88926.1"/>
    </source>
</evidence>
<reference evidence="2 3" key="1">
    <citation type="submission" date="2016-10" db="EMBL/GenBank/DDBJ databases">
        <authorList>
            <person name="de Groot N.N."/>
        </authorList>
    </citation>
    <scope>NUCLEOTIDE SEQUENCE [LARGE SCALE GENOMIC DNA]</scope>
    <source>
        <strain evidence="2 3">DSM 22789</strain>
    </source>
</reference>
<organism evidence="2 3">
    <name type="scientific">Sphingobacterium wenxiniae</name>
    <dbReference type="NCBI Taxonomy" id="683125"/>
    <lineage>
        <taxon>Bacteria</taxon>
        <taxon>Pseudomonadati</taxon>
        <taxon>Bacteroidota</taxon>
        <taxon>Sphingobacteriia</taxon>
        <taxon>Sphingobacteriales</taxon>
        <taxon>Sphingobacteriaceae</taxon>
        <taxon>Sphingobacterium</taxon>
    </lineage>
</organism>
<dbReference type="Proteomes" id="UP000198785">
    <property type="component" value="Unassembled WGS sequence"/>
</dbReference>
<dbReference type="EMBL" id="FOZZ01000006">
    <property type="protein sequence ID" value="SFS88926.1"/>
    <property type="molecule type" value="Genomic_DNA"/>
</dbReference>
<dbReference type="Gene3D" id="1.10.1660.10">
    <property type="match status" value="1"/>
</dbReference>
<dbReference type="STRING" id="683125.SAMN05660206_106166"/>
<evidence type="ECO:0000259" key="1">
    <source>
        <dbReference type="Pfam" id="PF12728"/>
    </source>
</evidence>
<dbReference type="Pfam" id="PF12728">
    <property type="entry name" value="HTH_17"/>
    <property type="match status" value="1"/>
</dbReference>